<proteinExistence type="predicted"/>
<dbReference type="AlphaFoldDB" id="A0A9W8J7P1"/>
<dbReference type="Proteomes" id="UP001140091">
    <property type="component" value="Unassembled WGS sequence"/>
</dbReference>
<protein>
    <submittedName>
        <fullName evidence="1">Uncharacterized protein</fullName>
    </submittedName>
</protein>
<evidence type="ECO:0000313" key="1">
    <source>
        <dbReference type="EMBL" id="KAJ2929941.1"/>
    </source>
</evidence>
<gene>
    <name evidence="1" type="ORF">H1R20_g7140</name>
</gene>
<accession>A0A9W8J7P1</accession>
<feature type="non-terminal residue" evidence="1">
    <location>
        <position position="490"/>
    </location>
</feature>
<reference evidence="1" key="1">
    <citation type="submission" date="2022-06" db="EMBL/GenBank/DDBJ databases">
        <title>Genome Sequence of Candolleomyces eurysporus.</title>
        <authorList>
            <person name="Buettner E."/>
        </authorList>
    </citation>
    <scope>NUCLEOTIDE SEQUENCE</scope>
    <source>
        <strain evidence="1">VTCC 930004</strain>
    </source>
</reference>
<dbReference type="EMBL" id="JANBPK010000853">
    <property type="protein sequence ID" value="KAJ2929941.1"/>
    <property type="molecule type" value="Genomic_DNA"/>
</dbReference>
<sequence length="490" mass="55799">MDYNCGRIPAEVLVNVILQLLHPGHRKHPTSMILEIRTTLALLLTCKRWREVGLFMREVNAGLLCIERQPLDFVDQCLRLSGTYPISIITDAGKCTLKPEDLKANWQRVIQELNRCDHFFVRLHHTRSLDIEGLQTTLHNGAPNLLNFTLFDDFDTLLINDMNPTTRPFQNSPRLQSLHLYGRIALDCRLYPFTGPLPLTKIVINRGPESFQARGREQLLEMGQLTSQCWMKRLRMSSATLQSLALIGVQHKNVSLKLRLVNFPILESLRVGGELDDVTQLLERMTIPNTYHFSAITTLCNLLQMGVAHHLKQWKIIQSKMPILQLKSVSMKLGWEFHIQGEDETGVVFEASISALDIIQGNSQNIFCHEYPSWLGKVISELANTRVWGLAVATASIVKIHLSVDWPVGGDLPSSVYYAMQELLQHLQQAKELHIAGFPPPLYRLLVQHFHTDDNEIRYPLPWATTIKLVGSSFLPHVEVAPLRRLCTVR</sequence>
<organism evidence="1 2">
    <name type="scientific">Candolleomyces eurysporus</name>
    <dbReference type="NCBI Taxonomy" id="2828524"/>
    <lineage>
        <taxon>Eukaryota</taxon>
        <taxon>Fungi</taxon>
        <taxon>Dikarya</taxon>
        <taxon>Basidiomycota</taxon>
        <taxon>Agaricomycotina</taxon>
        <taxon>Agaricomycetes</taxon>
        <taxon>Agaricomycetidae</taxon>
        <taxon>Agaricales</taxon>
        <taxon>Agaricineae</taxon>
        <taxon>Psathyrellaceae</taxon>
        <taxon>Candolleomyces</taxon>
    </lineage>
</organism>
<comment type="caution">
    <text evidence="1">The sequence shown here is derived from an EMBL/GenBank/DDBJ whole genome shotgun (WGS) entry which is preliminary data.</text>
</comment>
<evidence type="ECO:0000313" key="2">
    <source>
        <dbReference type="Proteomes" id="UP001140091"/>
    </source>
</evidence>
<name>A0A9W8J7P1_9AGAR</name>
<keyword evidence="2" id="KW-1185">Reference proteome</keyword>